<dbReference type="Proteomes" id="UP001459277">
    <property type="component" value="Unassembled WGS sequence"/>
</dbReference>
<accession>A0AAW2CLD0</accession>
<feature type="coiled-coil region" evidence="1">
    <location>
        <begin position="67"/>
        <end position="115"/>
    </location>
</feature>
<keyword evidence="1" id="KW-0175">Coiled coil</keyword>
<gene>
    <name evidence="2" type="ORF">SO802_022205</name>
</gene>
<sequence>MTDKDVAACYDMFLKEFEHSVVHDLFKEMSKFIVVSRQAMEMNKTRILLETRIQEVKDDCKGWAKVAAKATKEAKVLQNLIEELKADIVEKDSRLDHLQKRNDELSTLLKNAKEDTVVEFRASK</sequence>
<dbReference type="AlphaFoldDB" id="A0AAW2CLD0"/>
<dbReference type="SUPFAM" id="SSF90257">
    <property type="entry name" value="Myosin rod fragments"/>
    <property type="match status" value="1"/>
</dbReference>
<evidence type="ECO:0000313" key="2">
    <source>
        <dbReference type="EMBL" id="KAK9997519.1"/>
    </source>
</evidence>
<reference evidence="2 3" key="1">
    <citation type="submission" date="2024-01" db="EMBL/GenBank/DDBJ databases">
        <title>A telomere-to-telomere, gap-free genome of sweet tea (Lithocarpus litseifolius).</title>
        <authorList>
            <person name="Zhou J."/>
        </authorList>
    </citation>
    <scope>NUCLEOTIDE SEQUENCE [LARGE SCALE GENOMIC DNA]</scope>
    <source>
        <strain evidence="2">Zhou-2022a</strain>
        <tissue evidence="2">Leaf</tissue>
    </source>
</reference>
<name>A0AAW2CLD0_9ROSI</name>
<protein>
    <submittedName>
        <fullName evidence="2">Uncharacterized protein</fullName>
    </submittedName>
</protein>
<organism evidence="2 3">
    <name type="scientific">Lithocarpus litseifolius</name>
    <dbReference type="NCBI Taxonomy" id="425828"/>
    <lineage>
        <taxon>Eukaryota</taxon>
        <taxon>Viridiplantae</taxon>
        <taxon>Streptophyta</taxon>
        <taxon>Embryophyta</taxon>
        <taxon>Tracheophyta</taxon>
        <taxon>Spermatophyta</taxon>
        <taxon>Magnoliopsida</taxon>
        <taxon>eudicotyledons</taxon>
        <taxon>Gunneridae</taxon>
        <taxon>Pentapetalae</taxon>
        <taxon>rosids</taxon>
        <taxon>fabids</taxon>
        <taxon>Fagales</taxon>
        <taxon>Fagaceae</taxon>
        <taxon>Lithocarpus</taxon>
    </lineage>
</organism>
<keyword evidence="3" id="KW-1185">Reference proteome</keyword>
<proteinExistence type="predicted"/>
<evidence type="ECO:0000313" key="3">
    <source>
        <dbReference type="Proteomes" id="UP001459277"/>
    </source>
</evidence>
<comment type="caution">
    <text evidence="2">The sequence shown here is derived from an EMBL/GenBank/DDBJ whole genome shotgun (WGS) entry which is preliminary data.</text>
</comment>
<dbReference type="EMBL" id="JAZDWU010000007">
    <property type="protein sequence ID" value="KAK9997519.1"/>
    <property type="molecule type" value="Genomic_DNA"/>
</dbReference>
<evidence type="ECO:0000256" key="1">
    <source>
        <dbReference type="SAM" id="Coils"/>
    </source>
</evidence>